<reference evidence="10 11" key="1">
    <citation type="journal article" date="2017" name="Mol. Plant">
        <title>The Genome of Medicinal Plant Macleaya cordata Provides New Insights into Benzylisoquinoline Alkaloids Metabolism.</title>
        <authorList>
            <person name="Liu X."/>
            <person name="Liu Y."/>
            <person name="Huang P."/>
            <person name="Ma Y."/>
            <person name="Qing Z."/>
            <person name="Tang Q."/>
            <person name="Cao H."/>
            <person name="Cheng P."/>
            <person name="Zheng Y."/>
            <person name="Yuan Z."/>
            <person name="Zhou Y."/>
            <person name="Liu J."/>
            <person name="Tang Z."/>
            <person name="Zhuo Y."/>
            <person name="Zhang Y."/>
            <person name="Yu L."/>
            <person name="Huang J."/>
            <person name="Yang P."/>
            <person name="Peng Q."/>
            <person name="Zhang J."/>
            <person name="Jiang W."/>
            <person name="Zhang Z."/>
            <person name="Lin K."/>
            <person name="Ro D.K."/>
            <person name="Chen X."/>
            <person name="Xiong X."/>
            <person name="Shang Y."/>
            <person name="Huang S."/>
            <person name="Zeng J."/>
        </authorList>
    </citation>
    <scope>NUCLEOTIDE SEQUENCE [LARGE SCALE GENOMIC DNA]</scope>
    <source>
        <strain evidence="11">cv. BLH2017</strain>
        <tissue evidence="10">Root</tissue>
    </source>
</reference>
<keyword evidence="5 7" id="KW-1133">Transmembrane helix</keyword>
<evidence type="ECO:0000256" key="7">
    <source>
        <dbReference type="SAM" id="Phobius"/>
    </source>
</evidence>
<feature type="domain" description="Trichome birefringence-like N-terminal" evidence="9">
    <location>
        <begin position="82"/>
        <end position="135"/>
    </location>
</feature>
<dbReference type="InterPro" id="IPR025846">
    <property type="entry name" value="TBL_N"/>
</dbReference>
<evidence type="ECO:0000259" key="9">
    <source>
        <dbReference type="Pfam" id="PF14416"/>
    </source>
</evidence>
<organism evidence="10 11">
    <name type="scientific">Macleaya cordata</name>
    <name type="common">Five-seeded plume-poppy</name>
    <name type="synonym">Bocconia cordata</name>
    <dbReference type="NCBI Taxonomy" id="56857"/>
    <lineage>
        <taxon>Eukaryota</taxon>
        <taxon>Viridiplantae</taxon>
        <taxon>Streptophyta</taxon>
        <taxon>Embryophyta</taxon>
        <taxon>Tracheophyta</taxon>
        <taxon>Spermatophyta</taxon>
        <taxon>Magnoliopsida</taxon>
        <taxon>Ranunculales</taxon>
        <taxon>Papaveraceae</taxon>
        <taxon>Papaveroideae</taxon>
        <taxon>Macleaya</taxon>
    </lineage>
</organism>
<dbReference type="PANTHER" id="PTHR32285">
    <property type="entry name" value="PROTEIN TRICHOME BIREFRINGENCE-LIKE 9-RELATED"/>
    <property type="match status" value="1"/>
</dbReference>
<evidence type="ECO:0000256" key="6">
    <source>
        <dbReference type="ARBA" id="ARBA00023136"/>
    </source>
</evidence>
<dbReference type="OMA" id="FKRWKYS"/>
<dbReference type="Pfam" id="PF14416">
    <property type="entry name" value="PMR5N"/>
    <property type="match status" value="1"/>
</dbReference>
<dbReference type="AlphaFoldDB" id="A0A200Q7M4"/>
<evidence type="ECO:0000256" key="5">
    <source>
        <dbReference type="ARBA" id="ARBA00022989"/>
    </source>
</evidence>
<comment type="subcellular location">
    <subcellularLocation>
        <location evidence="1">Membrane</location>
        <topology evidence="1">Single-pass membrane protein</topology>
    </subcellularLocation>
</comment>
<proteinExistence type="inferred from homology"/>
<dbReference type="GO" id="GO:0005794">
    <property type="term" value="C:Golgi apparatus"/>
    <property type="evidence" value="ECO:0007669"/>
    <property type="project" value="TreeGrafter"/>
</dbReference>
<evidence type="ECO:0000313" key="11">
    <source>
        <dbReference type="Proteomes" id="UP000195402"/>
    </source>
</evidence>
<dbReference type="InterPro" id="IPR026057">
    <property type="entry name" value="TBL_C"/>
</dbReference>
<dbReference type="GO" id="GO:0016413">
    <property type="term" value="F:O-acetyltransferase activity"/>
    <property type="evidence" value="ECO:0007669"/>
    <property type="project" value="InterPro"/>
</dbReference>
<accession>A0A200Q7M4</accession>
<protein>
    <submittedName>
        <fullName evidence="10">PMR5 N-terminal domain</fullName>
    </submittedName>
</protein>
<evidence type="ECO:0000313" key="10">
    <source>
        <dbReference type="EMBL" id="OVA06438.1"/>
    </source>
</evidence>
<name>A0A200Q7M4_MACCD</name>
<dbReference type="EMBL" id="MVGT01002801">
    <property type="protein sequence ID" value="OVA06438.1"/>
    <property type="molecule type" value="Genomic_DNA"/>
</dbReference>
<dbReference type="InParanoid" id="A0A200Q7M4"/>
<evidence type="ECO:0000256" key="2">
    <source>
        <dbReference type="ARBA" id="ARBA00007727"/>
    </source>
</evidence>
<evidence type="ECO:0000259" key="8">
    <source>
        <dbReference type="Pfam" id="PF13839"/>
    </source>
</evidence>
<keyword evidence="11" id="KW-1185">Reference proteome</keyword>
<evidence type="ECO:0000256" key="3">
    <source>
        <dbReference type="ARBA" id="ARBA00022692"/>
    </source>
</evidence>
<gene>
    <name evidence="10" type="ORF">BVC80_479g14</name>
</gene>
<keyword evidence="4" id="KW-0735">Signal-anchor</keyword>
<evidence type="ECO:0000256" key="4">
    <source>
        <dbReference type="ARBA" id="ARBA00022968"/>
    </source>
</evidence>
<dbReference type="Proteomes" id="UP000195402">
    <property type="component" value="Unassembled WGS sequence"/>
</dbReference>
<comment type="similarity">
    <text evidence="2">Belongs to the PC-esterase family. TBL subfamily.</text>
</comment>
<comment type="caution">
    <text evidence="10">The sequence shown here is derived from an EMBL/GenBank/DDBJ whole genome shotgun (WGS) entry which is preliminary data.</text>
</comment>
<dbReference type="GO" id="GO:0016020">
    <property type="term" value="C:membrane"/>
    <property type="evidence" value="ECO:0007669"/>
    <property type="project" value="UniProtKB-SubCell"/>
</dbReference>
<dbReference type="OrthoDB" id="630188at2759"/>
<dbReference type="InterPro" id="IPR029962">
    <property type="entry name" value="TBL"/>
</dbReference>
<dbReference type="PANTHER" id="PTHR32285:SF48">
    <property type="entry name" value="PROTEIN TRICHOME BIREFRINGENCE-LIKE 19"/>
    <property type="match status" value="1"/>
</dbReference>
<sequence>MKVYSIEIPIIGKNQILQNIPKIVLLATCTALTILTVIPHYFPLLGYPSFLLRISSTSIPSSSTSFGDVVANPMSTVMRSSKKCDLFRGEWVRNPDAPYYTNTTCWAIHEHQNCMKYGRPNMDFTKWRWKPDECELPIFNPEQFLELLRGKSLAFVGDSVARNQMQSLICLLSKVEYPVDVSYTSDVEFKRWLYPSYNFTMAIFWAPFLVKTREIDPNGSTKNGIFHLYLDEFDEDWTTQIGEFDHVIMSAGHWFFRPSMFYENGHVVGCNYCHDKNFTELGFNYSYRKAFETAFKAINSLEKFKGITFLRTFAPSHFENGTWDQGGNCVRTRPFRSNETRLDGMNLGLYMTQMEEFRVAEREGMNKFRLLDTTQAMLLRPDGHPSSYGHRQEENVTLYNDCVHWCLPGPIDTWNDFLLEMLKRE</sequence>
<keyword evidence="6 7" id="KW-0472">Membrane</keyword>
<evidence type="ECO:0000256" key="1">
    <source>
        <dbReference type="ARBA" id="ARBA00004167"/>
    </source>
</evidence>
<feature type="domain" description="Trichome birefringence-like C-terminal" evidence="8">
    <location>
        <begin position="136"/>
        <end position="421"/>
    </location>
</feature>
<feature type="transmembrane region" description="Helical" evidence="7">
    <location>
        <begin position="23"/>
        <end position="42"/>
    </location>
</feature>
<keyword evidence="3 7" id="KW-0812">Transmembrane</keyword>
<dbReference type="Pfam" id="PF13839">
    <property type="entry name" value="PC-Esterase"/>
    <property type="match status" value="1"/>
</dbReference>